<gene>
    <name evidence="2" type="ORF">D8S82_02635</name>
</gene>
<sequence length="61" mass="6434">MADRDFAAPFELPGETRRDEDAPAQLSLDAAGVFVEPGAHRAAPSAQALEVEPEPPPVPEP</sequence>
<protein>
    <submittedName>
        <fullName evidence="2">Uncharacterized protein</fullName>
    </submittedName>
</protein>
<proteinExistence type="predicted"/>
<comment type="caution">
    <text evidence="2">The sequence shown here is derived from an EMBL/GenBank/DDBJ whole genome shotgun (WGS) entry which is preliminary data.</text>
</comment>
<accession>A0A544W833</accession>
<organism evidence="2 3">
    <name type="scientific">Mycolicibacterium hodleri</name>
    <dbReference type="NCBI Taxonomy" id="49897"/>
    <lineage>
        <taxon>Bacteria</taxon>
        <taxon>Bacillati</taxon>
        <taxon>Actinomycetota</taxon>
        <taxon>Actinomycetes</taxon>
        <taxon>Mycobacteriales</taxon>
        <taxon>Mycobacteriaceae</taxon>
        <taxon>Mycolicibacterium</taxon>
    </lineage>
</organism>
<feature type="region of interest" description="Disordered" evidence="1">
    <location>
        <begin position="1"/>
        <end position="22"/>
    </location>
</feature>
<name>A0A544W833_9MYCO</name>
<feature type="non-terminal residue" evidence="2">
    <location>
        <position position="61"/>
    </location>
</feature>
<evidence type="ECO:0000313" key="3">
    <source>
        <dbReference type="Proteomes" id="UP000315759"/>
    </source>
</evidence>
<dbReference type="Proteomes" id="UP000315759">
    <property type="component" value="Unassembled WGS sequence"/>
</dbReference>
<dbReference type="AlphaFoldDB" id="A0A544W833"/>
<keyword evidence="3" id="KW-1185">Reference proteome</keyword>
<dbReference type="EMBL" id="VIFX01000002">
    <property type="protein sequence ID" value="TQR88412.1"/>
    <property type="molecule type" value="Genomic_DNA"/>
</dbReference>
<evidence type="ECO:0000313" key="2">
    <source>
        <dbReference type="EMBL" id="TQR88412.1"/>
    </source>
</evidence>
<reference evidence="2 3" key="1">
    <citation type="submission" date="2018-10" db="EMBL/GenBank/DDBJ databases">
        <title>Draft genome of Mycobacterium hodleri strain B.</title>
        <authorList>
            <person name="Amande T.J."/>
            <person name="Mcgenity T.J."/>
        </authorList>
    </citation>
    <scope>NUCLEOTIDE SEQUENCE [LARGE SCALE GENOMIC DNA]</scope>
    <source>
        <strain evidence="2 3">B</strain>
    </source>
</reference>
<feature type="region of interest" description="Disordered" evidence="1">
    <location>
        <begin position="39"/>
        <end position="61"/>
    </location>
</feature>
<evidence type="ECO:0000256" key="1">
    <source>
        <dbReference type="SAM" id="MobiDB-lite"/>
    </source>
</evidence>